<dbReference type="Proteomes" id="UP000255108">
    <property type="component" value="Unassembled WGS sequence"/>
</dbReference>
<dbReference type="RefSeq" id="WP_115226343.1">
    <property type="nucleotide sequence ID" value="NZ_CAWOLO010000009.1"/>
</dbReference>
<evidence type="ECO:0000313" key="8">
    <source>
        <dbReference type="Proteomes" id="UP000255108"/>
    </source>
</evidence>
<dbReference type="SFLD" id="SFLDG01140">
    <property type="entry name" value="C2.B:_Phosphomannomutase_and_P"/>
    <property type="match status" value="1"/>
</dbReference>
<evidence type="ECO:0000256" key="5">
    <source>
        <dbReference type="ARBA" id="ARBA00034778"/>
    </source>
</evidence>
<evidence type="ECO:0000313" key="9">
    <source>
        <dbReference type="Proteomes" id="UP000295794"/>
    </source>
</evidence>
<dbReference type="InterPro" id="IPR036412">
    <property type="entry name" value="HAD-like_sf"/>
</dbReference>
<sequence>MYQLIASDLDGTLLNNEHMVDAYTAETLQTLEKKGIQFVIATGRHYLDVMGIRDVLGVRAHLITSNGARIHSPENKLIHEENIEPNVVQALAQTEFSAGTLLNFYLDDAWLIDQHSQYLLDMHQDSGFTYQISDLARHHGQGVAKVLYIGDHAHLLTVEHKLRERFGNTLYITFSMPDCLEVMAASVSKGHALQVVLERLKMSASQCIAFGDGQNDLELLQTAGHPRLMSNANPRLVAALPDVLKIGSNEESGVAKHLRTLFQIAH</sequence>
<dbReference type="NCBIfam" id="TIGR01484">
    <property type="entry name" value="HAD-SF-IIB"/>
    <property type="match status" value="1"/>
</dbReference>
<dbReference type="Gene3D" id="3.40.50.1000">
    <property type="entry name" value="HAD superfamily/HAD-like"/>
    <property type="match status" value="1"/>
</dbReference>
<dbReference type="EMBL" id="UGHR01000001">
    <property type="protein sequence ID" value="STQ89949.1"/>
    <property type="molecule type" value="Genomic_DNA"/>
</dbReference>
<dbReference type="EMBL" id="SMBT01000009">
    <property type="protein sequence ID" value="TCU84484.1"/>
    <property type="molecule type" value="Genomic_DNA"/>
</dbReference>
<dbReference type="SFLD" id="SFLDS00003">
    <property type="entry name" value="Haloacid_Dehalogenase"/>
    <property type="match status" value="1"/>
</dbReference>
<dbReference type="InterPro" id="IPR023214">
    <property type="entry name" value="HAD_sf"/>
</dbReference>
<reference evidence="6 8" key="1">
    <citation type="submission" date="2018-06" db="EMBL/GenBank/DDBJ databases">
        <authorList>
            <consortium name="Pathogen Informatics"/>
            <person name="Doyle S."/>
        </authorList>
    </citation>
    <scope>NUCLEOTIDE SEQUENCE [LARGE SCALE GENOMIC DNA]</scope>
    <source>
        <strain evidence="6 8">NCTC11159</strain>
    </source>
</reference>
<dbReference type="Gene3D" id="3.30.1240.10">
    <property type="match status" value="1"/>
</dbReference>
<dbReference type="CDD" id="cd07516">
    <property type="entry name" value="HAD_Pase"/>
    <property type="match status" value="1"/>
</dbReference>
<dbReference type="PANTHER" id="PTHR47267:SF4">
    <property type="entry name" value="PYRIDOXAL PHOSPHATE PHOSPHATASE YIGL"/>
    <property type="match status" value="1"/>
</dbReference>
<dbReference type="OrthoDB" id="5498330at2"/>
<evidence type="ECO:0000256" key="4">
    <source>
        <dbReference type="ARBA" id="ARBA00022842"/>
    </source>
</evidence>
<comment type="cofactor">
    <cofactor evidence="1">
        <name>Mg(2+)</name>
        <dbReference type="ChEBI" id="CHEBI:18420"/>
    </cofactor>
</comment>
<dbReference type="AlphaFoldDB" id="A0A377Q5R9"/>
<accession>A0A377Q5R9</accession>
<reference evidence="7 9" key="2">
    <citation type="submission" date="2019-03" db="EMBL/GenBank/DDBJ databases">
        <title>Genomic Encyclopedia of Type Strains, Phase IV (KMG-IV): sequencing the most valuable type-strain genomes for metagenomic binning, comparative biology and taxonomic classification.</title>
        <authorList>
            <person name="Goeker M."/>
        </authorList>
    </citation>
    <scope>NUCLEOTIDE SEQUENCE [LARGE SCALE GENOMIC DNA]</scope>
    <source>
        <strain evidence="7 9">DSM 3764</strain>
    </source>
</reference>
<evidence type="ECO:0000313" key="7">
    <source>
        <dbReference type="EMBL" id="TCU84484.1"/>
    </source>
</evidence>
<dbReference type="Proteomes" id="UP000295794">
    <property type="component" value="Unassembled WGS sequence"/>
</dbReference>
<dbReference type="GO" id="GO:0016791">
    <property type="term" value="F:phosphatase activity"/>
    <property type="evidence" value="ECO:0007669"/>
    <property type="project" value="UniProtKB-ARBA"/>
</dbReference>
<dbReference type="PANTHER" id="PTHR47267">
    <property type="match status" value="1"/>
</dbReference>
<dbReference type="PROSITE" id="PS01228">
    <property type="entry name" value="COF_1"/>
    <property type="match status" value="1"/>
</dbReference>
<dbReference type="Pfam" id="PF08282">
    <property type="entry name" value="Hydrolase_3"/>
    <property type="match status" value="1"/>
</dbReference>
<comment type="similarity">
    <text evidence="5">Belongs to the HAD-like hydrolase superfamily. Cof family.</text>
</comment>
<evidence type="ECO:0000256" key="2">
    <source>
        <dbReference type="ARBA" id="ARBA00022723"/>
    </source>
</evidence>
<evidence type="ECO:0000313" key="6">
    <source>
        <dbReference type="EMBL" id="STQ89949.1"/>
    </source>
</evidence>
<dbReference type="InterPro" id="IPR006379">
    <property type="entry name" value="HAD-SF_hydro_IIB"/>
</dbReference>
<organism evidence="6 8">
    <name type="scientific">Iodobacter fluviatilis</name>
    <dbReference type="NCBI Taxonomy" id="537"/>
    <lineage>
        <taxon>Bacteria</taxon>
        <taxon>Pseudomonadati</taxon>
        <taxon>Pseudomonadota</taxon>
        <taxon>Betaproteobacteria</taxon>
        <taxon>Neisseriales</taxon>
        <taxon>Chitinibacteraceae</taxon>
        <taxon>Iodobacter</taxon>
    </lineage>
</organism>
<dbReference type="SUPFAM" id="SSF56784">
    <property type="entry name" value="HAD-like"/>
    <property type="match status" value="1"/>
</dbReference>
<keyword evidence="4" id="KW-0460">Magnesium</keyword>
<dbReference type="InterPro" id="IPR000150">
    <property type="entry name" value="Cof"/>
</dbReference>
<keyword evidence="3 6" id="KW-0378">Hydrolase</keyword>
<keyword evidence="2" id="KW-0479">Metal-binding</keyword>
<dbReference type="EC" id="3.6.1.-" evidence="6"/>
<evidence type="ECO:0000256" key="1">
    <source>
        <dbReference type="ARBA" id="ARBA00001946"/>
    </source>
</evidence>
<dbReference type="GO" id="GO:0046872">
    <property type="term" value="F:metal ion binding"/>
    <property type="evidence" value="ECO:0007669"/>
    <property type="project" value="UniProtKB-KW"/>
</dbReference>
<protein>
    <submittedName>
        <fullName evidence="6">HMP-PP phosphatase</fullName>
        <ecNumber evidence="6">3.6.1.-</ecNumber>
    </submittedName>
</protein>
<gene>
    <name evidence="6" type="primary">cof</name>
    <name evidence="7" type="ORF">EV682_1095</name>
    <name evidence="6" type="ORF">NCTC11159_01005</name>
</gene>
<keyword evidence="9" id="KW-1185">Reference proteome</keyword>
<dbReference type="NCBIfam" id="TIGR00099">
    <property type="entry name" value="Cof-subfamily"/>
    <property type="match status" value="1"/>
</dbReference>
<evidence type="ECO:0000256" key="3">
    <source>
        <dbReference type="ARBA" id="ARBA00022801"/>
    </source>
</evidence>
<dbReference type="PROSITE" id="PS01229">
    <property type="entry name" value="COF_2"/>
    <property type="match status" value="1"/>
</dbReference>
<name>A0A377Q5R9_9NEIS</name>
<proteinExistence type="inferred from homology"/>